<dbReference type="AlphaFoldDB" id="A0A917MF47"/>
<evidence type="ECO:0000256" key="2">
    <source>
        <dbReference type="ARBA" id="ARBA00022695"/>
    </source>
</evidence>
<feature type="domain" description="Nucleotidyl transferase" evidence="3">
    <location>
        <begin position="12"/>
        <end position="153"/>
    </location>
</feature>
<dbReference type="SUPFAM" id="SSF53448">
    <property type="entry name" value="Nucleotide-diphospho-sugar transferases"/>
    <property type="match status" value="1"/>
</dbReference>
<reference evidence="4" key="2">
    <citation type="submission" date="2020-09" db="EMBL/GenBank/DDBJ databases">
        <authorList>
            <person name="Sun Q."/>
            <person name="Zhou Y."/>
        </authorList>
    </citation>
    <scope>NUCLEOTIDE SEQUENCE</scope>
    <source>
        <strain evidence="4">CGMCC 1.12214</strain>
    </source>
</reference>
<dbReference type="Proteomes" id="UP000603912">
    <property type="component" value="Unassembled WGS sequence"/>
</dbReference>
<dbReference type="Pfam" id="PF00483">
    <property type="entry name" value="NTP_transferase"/>
    <property type="match status" value="1"/>
</dbReference>
<dbReference type="InterPro" id="IPR050065">
    <property type="entry name" value="GlmU-like"/>
</dbReference>
<sequence length="244" mass="26634">MPAQTQTTPDHAMVLAAGLGTRMRPITDTMPKPLVPVAGRALIDHILDPLAEAGVTTAVVNVHYRADQMEDHLRDRRNPKVIISDERDQLLDSGGGVRKALPHLGANPFYVLNADSFWVDGPRSNLRRLAEAFDPAVMDIVMLVAATASSTGYDGAGDFLMGADGRLSRRRERTVAPFVYAGVFIVSPTLFADAPEGPFSLNRLFDRAIERERLFGLRLDGLWLHVGTPEGITLAERALVQSAR</sequence>
<proteinExistence type="predicted"/>
<reference evidence="4" key="1">
    <citation type="journal article" date="2014" name="Int. J. Syst. Evol. Microbiol.">
        <title>Complete genome sequence of Corynebacterium casei LMG S-19264T (=DSM 44701T), isolated from a smear-ripened cheese.</title>
        <authorList>
            <consortium name="US DOE Joint Genome Institute (JGI-PGF)"/>
            <person name="Walter F."/>
            <person name="Albersmeier A."/>
            <person name="Kalinowski J."/>
            <person name="Ruckert C."/>
        </authorList>
    </citation>
    <scope>NUCLEOTIDE SEQUENCE</scope>
    <source>
        <strain evidence="4">CGMCC 1.12214</strain>
    </source>
</reference>
<keyword evidence="2 4" id="KW-0548">Nucleotidyltransferase</keyword>
<evidence type="ECO:0000259" key="3">
    <source>
        <dbReference type="Pfam" id="PF00483"/>
    </source>
</evidence>
<accession>A0A917MF47</accession>
<dbReference type="RefSeq" id="WP_188515727.1">
    <property type="nucleotide sequence ID" value="NZ_BMES01000001.1"/>
</dbReference>
<evidence type="ECO:0000313" key="5">
    <source>
        <dbReference type="Proteomes" id="UP000603912"/>
    </source>
</evidence>
<keyword evidence="5" id="KW-1185">Reference proteome</keyword>
<evidence type="ECO:0000256" key="1">
    <source>
        <dbReference type="ARBA" id="ARBA00022679"/>
    </source>
</evidence>
<comment type="caution">
    <text evidence="4">The sequence shown here is derived from an EMBL/GenBank/DDBJ whole genome shotgun (WGS) entry which is preliminary data.</text>
</comment>
<organism evidence="4 5">
    <name type="scientific">Alsobacter metallidurans</name>
    <dbReference type="NCBI Taxonomy" id="340221"/>
    <lineage>
        <taxon>Bacteria</taxon>
        <taxon>Pseudomonadati</taxon>
        <taxon>Pseudomonadota</taxon>
        <taxon>Alphaproteobacteria</taxon>
        <taxon>Hyphomicrobiales</taxon>
        <taxon>Alsobacteraceae</taxon>
        <taxon>Alsobacter</taxon>
    </lineage>
</organism>
<evidence type="ECO:0000313" key="4">
    <source>
        <dbReference type="EMBL" id="GGH06078.1"/>
    </source>
</evidence>
<dbReference type="Gene3D" id="3.90.550.10">
    <property type="entry name" value="Spore Coat Polysaccharide Biosynthesis Protein SpsA, Chain A"/>
    <property type="match status" value="1"/>
</dbReference>
<protein>
    <submittedName>
        <fullName evidence="4">Mannose-1-phosphate guanylyltransferase</fullName>
    </submittedName>
</protein>
<name>A0A917MF47_9HYPH</name>
<gene>
    <name evidence="4" type="primary">galF</name>
    <name evidence="4" type="ORF">GCM10007036_00330</name>
</gene>
<dbReference type="CDD" id="cd06422">
    <property type="entry name" value="NTP_transferase_like_1"/>
    <property type="match status" value="1"/>
</dbReference>
<keyword evidence="1" id="KW-0808">Transferase</keyword>
<dbReference type="GO" id="GO:0016779">
    <property type="term" value="F:nucleotidyltransferase activity"/>
    <property type="evidence" value="ECO:0007669"/>
    <property type="project" value="UniProtKB-KW"/>
</dbReference>
<dbReference type="PANTHER" id="PTHR43584:SF8">
    <property type="entry name" value="N-ACETYLMURAMATE ALPHA-1-PHOSPHATE URIDYLYLTRANSFERASE"/>
    <property type="match status" value="1"/>
</dbReference>
<dbReference type="InterPro" id="IPR029044">
    <property type="entry name" value="Nucleotide-diphossugar_trans"/>
</dbReference>
<dbReference type="InterPro" id="IPR005835">
    <property type="entry name" value="NTP_transferase_dom"/>
</dbReference>
<dbReference type="EMBL" id="BMES01000001">
    <property type="protein sequence ID" value="GGH06078.1"/>
    <property type="molecule type" value="Genomic_DNA"/>
</dbReference>
<dbReference type="PANTHER" id="PTHR43584">
    <property type="entry name" value="NUCLEOTIDYL TRANSFERASE"/>
    <property type="match status" value="1"/>
</dbReference>